<dbReference type="SUPFAM" id="SSF53756">
    <property type="entry name" value="UDP-Glycosyltransferase/glycogen phosphorylase"/>
    <property type="match status" value="1"/>
</dbReference>
<dbReference type="EMBL" id="APML01000030">
    <property type="protein sequence ID" value="ENH96809.1"/>
    <property type="molecule type" value="Genomic_DNA"/>
</dbReference>
<evidence type="ECO:0000259" key="2">
    <source>
        <dbReference type="Pfam" id="PF13439"/>
    </source>
</evidence>
<name>N4WC28_9BACI</name>
<organism evidence="3 4">
    <name type="scientific">Gracilibacillus halophilus YIM-C55.5</name>
    <dbReference type="NCBI Taxonomy" id="1308866"/>
    <lineage>
        <taxon>Bacteria</taxon>
        <taxon>Bacillati</taxon>
        <taxon>Bacillota</taxon>
        <taxon>Bacilli</taxon>
        <taxon>Bacillales</taxon>
        <taxon>Bacillaceae</taxon>
        <taxon>Gracilibacillus</taxon>
    </lineage>
</organism>
<dbReference type="Pfam" id="PF00534">
    <property type="entry name" value="Glycos_transf_1"/>
    <property type="match status" value="1"/>
</dbReference>
<dbReference type="CDD" id="cd03814">
    <property type="entry name" value="GT4-like"/>
    <property type="match status" value="1"/>
</dbReference>
<dbReference type="Pfam" id="PF13439">
    <property type="entry name" value="Glyco_transf_4"/>
    <property type="match status" value="1"/>
</dbReference>
<keyword evidence="3" id="KW-0808">Transferase</keyword>
<keyword evidence="4" id="KW-1185">Reference proteome</keyword>
<evidence type="ECO:0000313" key="4">
    <source>
        <dbReference type="Proteomes" id="UP000012283"/>
    </source>
</evidence>
<evidence type="ECO:0000313" key="3">
    <source>
        <dbReference type="EMBL" id="ENH96809.1"/>
    </source>
</evidence>
<dbReference type="InterPro" id="IPR028098">
    <property type="entry name" value="Glyco_trans_4-like_N"/>
</dbReference>
<dbReference type="eggNOG" id="COG0438">
    <property type="taxonomic scope" value="Bacteria"/>
</dbReference>
<dbReference type="Proteomes" id="UP000012283">
    <property type="component" value="Unassembled WGS sequence"/>
</dbReference>
<dbReference type="AlphaFoldDB" id="N4WC28"/>
<dbReference type="RefSeq" id="WP_003468586.1">
    <property type="nucleotide sequence ID" value="NZ_APML01000030.1"/>
</dbReference>
<dbReference type="InterPro" id="IPR050194">
    <property type="entry name" value="Glycosyltransferase_grp1"/>
</dbReference>
<dbReference type="OrthoDB" id="9802525at2"/>
<dbReference type="PANTHER" id="PTHR45947">
    <property type="entry name" value="SULFOQUINOVOSYL TRANSFERASE SQD2"/>
    <property type="match status" value="1"/>
</dbReference>
<accession>N4WC28</accession>
<sequence length="380" mass="44327">MKIALFTDTYTPEVNGVAQTLSQLTRYLDASDHQYIVITPKFAMGRSKHEPPIYPQSSFPFPLYRDCRLSLPSMRKIRQLLHNFQPDIIHIATPFTIGITGLFYAKRFDIPMIASYHTNFDQYLSYYHLSWLSKPIWRYMEWFHQSMEKIFVPSESTWEELSQHQFHHLKIWKRGIDQSIFYPNDHKQPIRNKYQIKEKFVLCYAGRLAPEKNTTILAYLFQNIPTEWQEDIHWLIAGDGPDMPLLKKHAPPHATFTGFLPHDQLAEVYSVSDLMIFPSETETFGNVVLEALACGTPVIGANAGGVKHLIQHRLTGILCSKGKPTEYVRAIIELFHHPEWLSQLSDRSVRYTELLGWQHRCEELLTAYQEVIEKKRLLHA</sequence>
<dbReference type="InterPro" id="IPR001296">
    <property type="entry name" value="Glyco_trans_1"/>
</dbReference>
<gene>
    <name evidence="3" type="ORF">J416_08929</name>
</gene>
<feature type="domain" description="Glycosyltransferase subfamily 4-like N-terminal" evidence="2">
    <location>
        <begin position="14"/>
        <end position="177"/>
    </location>
</feature>
<proteinExistence type="predicted"/>
<dbReference type="PANTHER" id="PTHR45947:SF3">
    <property type="entry name" value="SULFOQUINOVOSYL TRANSFERASE SQD2"/>
    <property type="match status" value="1"/>
</dbReference>
<dbReference type="Gene3D" id="3.40.50.2000">
    <property type="entry name" value="Glycogen Phosphorylase B"/>
    <property type="match status" value="2"/>
</dbReference>
<evidence type="ECO:0000259" key="1">
    <source>
        <dbReference type="Pfam" id="PF00534"/>
    </source>
</evidence>
<comment type="caution">
    <text evidence="3">The sequence shown here is derived from an EMBL/GenBank/DDBJ whole genome shotgun (WGS) entry which is preliminary data.</text>
</comment>
<protein>
    <submittedName>
        <fullName evidence="3">Group 1 glycosyltransferase</fullName>
    </submittedName>
</protein>
<dbReference type="STRING" id="1308866.J416_08929"/>
<dbReference type="GO" id="GO:0016758">
    <property type="term" value="F:hexosyltransferase activity"/>
    <property type="evidence" value="ECO:0007669"/>
    <property type="project" value="TreeGrafter"/>
</dbReference>
<feature type="domain" description="Glycosyl transferase family 1" evidence="1">
    <location>
        <begin position="188"/>
        <end position="345"/>
    </location>
</feature>
<dbReference type="PATRIC" id="fig|1308866.3.peg.1807"/>
<reference evidence="3 4" key="1">
    <citation type="submission" date="2013-03" db="EMBL/GenBank/DDBJ databases">
        <title>Draft genome sequence of Gracibacillus halophilus YIM-C55.5, a moderately halophilic and thermophilic organism from the Xiaochaidamu salt lake.</title>
        <authorList>
            <person name="Sugumar T."/>
            <person name="Polireddy D.R."/>
            <person name="Antony A."/>
            <person name="Madhava Y.R."/>
            <person name="Sivakumar N."/>
        </authorList>
    </citation>
    <scope>NUCLEOTIDE SEQUENCE [LARGE SCALE GENOMIC DNA]</scope>
    <source>
        <strain evidence="3 4">YIM-C55.5</strain>
    </source>
</reference>